<reference evidence="2 3" key="1">
    <citation type="submission" date="2019-01" db="EMBL/GenBank/DDBJ databases">
        <title>The draft genome of Rhizobium sp. 24NR.</title>
        <authorList>
            <person name="Liu L."/>
            <person name="Liang L."/>
            <person name="Shi S."/>
            <person name="Xu L."/>
            <person name="Wang X."/>
            <person name="Li L."/>
            <person name="Zhang X."/>
        </authorList>
    </citation>
    <scope>NUCLEOTIDE SEQUENCE [LARGE SCALE GENOMIC DNA]</scope>
    <source>
        <strain evidence="2 3">24NR</strain>
    </source>
</reference>
<feature type="domain" description="Glyoxalase-like" evidence="1">
    <location>
        <begin position="20"/>
        <end position="211"/>
    </location>
</feature>
<evidence type="ECO:0000259" key="1">
    <source>
        <dbReference type="Pfam" id="PF13468"/>
    </source>
</evidence>
<comment type="caution">
    <text evidence="2">The sequence shown here is derived from an EMBL/GenBank/DDBJ whole genome shotgun (WGS) entry which is preliminary data.</text>
</comment>
<organism evidence="2 3">
    <name type="scientific">Neorhizobium lilium</name>
    <dbReference type="NCBI Taxonomy" id="2503024"/>
    <lineage>
        <taxon>Bacteria</taxon>
        <taxon>Pseudomonadati</taxon>
        <taxon>Pseudomonadota</taxon>
        <taxon>Alphaproteobacteria</taxon>
        <taxon>Hyphomicrobiales</taxon>
        <taxon>Rhizobiaceae</taxon>
        <taxon>Rhizobium/Agrobacterium group</taxon>
        <taxon>Neorhizobium</taxon>
    </lineage>
</organism>
<dbReference type="OrthoDB" id="9812467at2"/>
<sequence length="304" mass="32590">MANVLDWLQVWGVRLSRRPIDHLVLPVAELSRARARLSALGFTVAADALHPFGTANACVFLADGTYLEPLAIANRRNASAAAKRGNVFTGRDIAFRRSRNREGLSALVAATDDAAHDHKRFEGLNLSGGDMLEFSRAMSLPDGGEALASFRLAFAADPDAADFFLFCCQRINPLPADRGELELHANTVTGLSEIILSAPEPVAAVPFLEAVFEAAAESSEEAVRLETANVGIRVLREKDLRAEFALEPDPKLGGLNGRAVIFKSADLAVTEITLAANDVAFIRREGRVLVAAAPGQGVLFGFEE</sequence>
<dbReference type="Gene3D" id="3.10.180.10">
    <property type="entry name" value="2,3-Dihydroxybiphenyl 1,2-Dioxygenase, domain 1"/>
    <property type="match status" value="1"/>
</dbReference>
<accession>A0A3S3SVA2</accession>
<proteinExistence type="predicted"/>
<dbReference type="InterPro" id="IPR025870">
    <property type="entry name" value="Glyoxalase-like_dom"/>
</dbReference>
<dbReference type="InterPro" id="IPR029068">
    <property type="entry name" value="Glyas_Bleomycin-R_OHBP_Dase"/>
</dbReference>
<gene>
    <name evidence="2" type="ORF">EPK99_18015</name>
</gene>
<dbReference type="AlphaFoldDB" id="A0A3S3SVA2"/>
<dbReference type="EMBL" id="SBIP01000004">
    <property type="protein sequence ID" value="RWX75593.1"/>
    <property type="molecule type" value="Genomic_DNA"/>
</dbReference>
<dbReference type="SUPFAM" id="SSF54593">
    <property type="entry name" value="Glyoxalase/Bleomycin resistance protein/Dihydroxybiphenyl dioxygenase"/>
    <property type="match status" value="1"/>
</dbReference>
<keyword evidence="3" id="KW-1185">Reference proteome</keyword>
<dbReference type="Proteomes" id="UP000287687">
    <property type="component" value="Unassembled WGS sequence"/>
</dbReference>
<evidence type="ECO:0000313" key="2">
    <source>
        <dbReference type="EMBL" id="RWX75593.1"/>
    </source>
</evidence>
<dbReference type="Pfam" id="PF13468">
    <property type="entry name" value="Glyoxalase_3"/>
    <property type="match status" value="1"/>
</dbReference>
<name>A0A3S3SVA2_9HYPH</name>
<evidence type="ECO:0000313" key="3">
    <source>
        <dbReference type="Proteomes" id="UP000287687"/>
    </source>
</evidence>
<protein>
    <submittedName>
        <fullName evidence="2">VOC family protein</fullName>
    </submittedName>
</protein>